<dbReference type="EMBL" id="ML220125">
    <property type="protein sequence ID" value="TGZ80433.1"/>
    <property type="molecule type" value="Genomic_DNA"/>
</dbReference>
<proteinExistence type="predicted"/>
<dbReference type="Gene3D" id="3.10.20.90">
    <property type="entry name" value="Phosphatidylinositol 3-kinase Catalytic Subunit, Chain A, domain 1"/>
    <property type="match status" value="1"/>
</dbReference>
<feature type="compositionally biased region" description="Basic and acidic residues" evidence="5">
    <location>
        <begin position="185"/>
        <end position="222"/>
    </location>
</feature>
<dbReference type="CDD" id="cd01767">
    <property type="entry name" value="UBX"/>
    <property type="match status" value="1"/>
</dbReference>
<dbReference type="Proteomes" id="UP000298138">
    <property type="component" value="Unassembled WGS sequence"/>
</dbReference>
<evidence type="ECO:0000259" key="6">
    <source>
        <dbReference type="PROSITE" id="PS50157"/>
    </source>
</evidence>
<sequence length="316" mass="35687">MVQSDYDLLVEMGFDPQRAKLAANKTKGLQDAIDWLEKTQDMPIDELLQTSSASQAVGDTDEKDEDGDRKEISGTAASLKCTDCGKLFSSPERAQFHASRTEHSNFEESTEVIQPLTEEEKKAKLTELQQKLAEKRAAEKIAEQKERQKNEAIRRKKTQDTETLKEELRRKEQLKEVEARKAEKLADAQAKERVRQQIRETQEARRREAERAKAAREGRALPEEAPVAAPKPEVKKPTVNHAEARLQLRLTGQAPLIVTVPAETTLFEVAQQVEHERGIPVNSFTMTFPRKTFDKTEFGVTVKDAKWVPSCALVVA</sequence>
<evidence type="ECO:0000256" key="1">
    <source>
        <dbReference type="ARBA" id="ARBA00004496"/>
    </source>
</evidence>
<keyword evidence="4" id="KW-0862">Zinc</keyword>
<gene>
    <name evidence="7" type="ORF">EX30DRAFT_60153</name>
</gene>
<dbReference type="STRING" id="341454.A0A4S2MV78"/>
<evidence type="ECO:0000256" key="5">
    <source>
        <dbReference type="SAM" id="MobiDB-lite"/>
    </source>
</evidence>
<dbReference type="Gene3D" id="1.10.8.10">
    <property type="entry name" value="DNA helicase RuvA subunit, C-terminal domain"/>
    <property type="match status" value="1"/>
</dbReference>
<dbReference type="PANTHER" id="PTHR46340">
    <property type="entry name" value="UBX DOMAIN-CONTAINING PROTEIN 1"/>
    <property type="match status" value="1"/>
</dbReference>
<keyword evidence="4" id="KW-0863">Zinc-finger</keyword>
<dbReference type="InterPro" id="IPR015940">
    <property type="entry name" value="UBA"/>
</dbReference>
<dbReference type="GO" id="GO:0005634">
    <property type="term" value="C:nucleus"/>
    <property type="evidence" value="ECO:0007669"/>
    <property type="project" value="TreeGrafter"/>
</dbReference>
<feature type="domain" description="C2H2-type" evidence="6">
    <location>
        <begin position="79"/>
        <end position="108"/>
    </location>
</feature>
<dbReference type="InterPro" id="IPR029071">
    <property type="entry name" value="Ubiquitin-like_domsf"/>
</dbReference>
<dbReference type="GO" id="GO:0031397">
    <property type="term" value="P:negative regulation of protein ubiquitination"/>
    <property type="evidence" value="ECO:0007669"/>
    <property type="project" value="TreeGrafter"/>
</dbReference>
<dbReference type="InterPro" id="IPR009060">
    <property type="entry name" value="UBA-like_sf"/>
</dbReference>
<dbReference type="GO" id="GO:0036435">
    <property type="term" value="F:K48-linked polyubiquitin modification-dependent protein binding"/>
    <property type="evidence" value="ECO:0007669"/>
    <property type="project" value="TreeGrafter"/>
</dbReference>
<dbReference type="InParanoid" id="A0A4S2MV78"/>
<dbReference type="InterPro" id="IPR013087">
    <property type="entry name" value="Znf_C2H2_type"/>
</dbReference>
<evidence type="ECO:0000313" key="7">
    <source>
        <dbReference type="EMBL" id="TGZ80433.1"/>
    </source>
</evidence>
<keyword evidence="8" id="KW-1185">Reference proteome</keyword>
<feature type="compositionally biased region" description="Polar residues" evidence="5">
    <location>
        <begin position="48"/>
        <end position="57"/>
    </location>
</feature>
<dbReference type="GO" id="GO:1903094">
    <property type="term" value="P:negative regulation of protein K48-linked deubiquitination"/>
    <property type="evidence" value="ECO:0007669"/>
    <property type="project" value="TreeGrafter"/>
</dbReference>
<protein>
    <recommendedName>
        <fullName evidence="6">C2H2-type domain-containing protein</fullName>
    </recommendedName>
</protein>
<evidence type="ECO:0000256" key="2">
    <source>
        <dbReference type="ARBA" id="ARBA00022490"/>
    </source>
</evidence>
<dbReference type="SUPFAM" id="SSF46934">
    <property type="entry name" value="UBA-like"/>
    <property type="match status" value="1"/>
</dbReference>
<organism evidence="7 8">
    <name type="scientific">Ascodesmis nigricans</name>
    <dbReference type="NCBI Taxonomy" id="341454"/>
    <lineage>
        <taxon>Eukaryota</taxon>
        <taxon>Fungi</taxon>
        <taxon>Dikarya</taxon>
        <taxon>Ascomycota</taxon>
        <taxon>Pezizomycotina</taxon>
        <taxon>Pezizomycetes</taxon>
        <taxon>Pezizales</taxon>
        <taxon>Ascodesmidaceae</taxon>
        <taxon>Ascodesmis</taxon>
    </lineage>
</organism>
<reference evidence="7 8" key="1">
    <citation type="submission" date="2019-04" db="EMBL/GenBank/DDBJ databases">
        <title>Comparative genomics and transcriptomics to analyze fruiting body development in filamentous ascomycetes.</title>
        <authorList>
            <consortium name="DOE Joint Genome Institute"/>
            <person name="Lutkenhaus R."/>
            <person name="Traeger S."/>
            <person name="Breuer J."/>
            <person name="Kuo A."/>
            <person name="Lipzen A."/>
            <person name="Pangilinan J."/>
            <person name="Dilworth D."/>
            <person name="Sandor L."/>
            <person name="Poggeler S."/>
            <person name="Barry K."/>
            <person name="Grigoriev I.V."/>
            <person name="Nowrousian M."/>
        </authorList>
    </citation>
    <scope>NUCLEOTIDE SEQUENCE [LARGE SCALE GENOMIC DNA]</scope>
    <source>
        <strain evidence="7 8">CBS 389.68</strain>
    </source>
</reference>
<dbReference type="SUPFAM" id="SSF54236">
    <property type="entry name" value="Ubiquitin-like"/>
    <property type="match status" value="1"/>
</dbReference>
<evidence type="ECO:0000313" key="8">
    <source>
        <dbReference type="Proteomes" id="UP000298138"/>
    </source>
</evidence>
<feature type="region of interest" description="Disordered" evidence="5">
    <location>
        <begin position="138"/>
        <end position="168"/>
    </location>
</feature>
<dbReference type="OrthoDB" id="10254930at2759"/>
<dbReference type="Pfam" id="PF00789">
    <property type="entry name" value="UBX"/>
    <property type="match status" value="1"/>
</dbReference>
<evidence type="ECO:0000256" key="4">
    <source>
        <dbReference type="PROSITE-ProRule" id="PRU00042"/>
    </source>
</evidence>
<dbReference type="PANTHER" id="PTHR46340:SF1">
    <property type="entry name" value="UBX DOMAIN-CONTAINING PROTEIN 1"/>
    <property type="match status" value="1"/>
</dbReference>
<dbReference type="GO" id="GO:0032435">
    <property type="term" value="P:negative regulation of proteasomal ubiquitin-dependent protein catabolic process"/>
    <property type="evidence" value="ECO:0007669"/>
    <property type="project" value="TreeGrafter"/>
</dbReference>
<comment type="subcellular location">
    <subcellularLocation>
        <location evidence="1">Cytoplasm</location>
    </subcellularLocation>
</comment>
<dbReference type="PROSITE" id="PS50157">
    <property type="entry name" value="ZINC_FINGER_C2H2_2"/>
    <property type="match status" value="1"/>
</dbReference>
<keyword evidence="4" id="KW-0479">Metal-binding</keyword>
<feature type="region of interest" description="Disordered" evidence="5">
    <location>
        <begin position="48"/>
        <end position="74"/>
    </location>
</feature>
<accession>A0A4S2MV78</accession>
<dbReference type="Pfam" id="PF00627">
    <property type="entry name" value="UBA"/>
    <property type="match status" value="1"/>
</dbReference>
<dbReference type="AlphaFoldDB" id="A0A4S2MV78"/>
<dbReference type="GO" id="GO:0005737">
    <property type="term" value="C:cytoplasm"/>
    <property type="evidence" value="ECO:0007669"/>
    <property type="project" value="UniProtKB-SubCell"/>
</dbReference>
<feature type="region of interest" description="Disordered" evidence="5">
    <location>
        <begin position="185"/>
        <end position="235"/>
    </location>
</feature>
<dbReference type="Pfam" id="PF24560">
    <property type="entry name" value="zf-C2H2_OTU1_C"/>
    <property type="match status" value="1"/>
</dbReference>
<dbReference type="GO" id="GO:0008270">
    <property type="term" value="F:zinc ion binding"/>
    <property type="evidence" value="ECO:0007669"/>
    <property type="project" value="UniProtKB-KW"/>
</dbReference>
<keyword evidence="2" id="KW-0963">Cytoplasm</keyword>
<keyword evidence="3" id="KW-0175">Coiled coil</keyword>
<dbReference type="InterPro" id="IPR001012">
    <property type="entry name" value="UBX_dom"/>
</dbReference>
<evidence type="ECO:0000256" key="3">
    <source>
        <dbReference type="ARBA" id="ARBA00023054"/>
    </source>
</evidence>
<name>A0A4S2MV78_9PEZI</name>
<dbReference type="InterPro" id="IPR057766">
    <property type="entry name" value="Znf-C2H2_OTU1-like_C"/>
</dbReference>
<dbReference type="PROSITE" id="PS00028">
    <property type="entry name" value="ZINC_FINGER_C2H2_1"/>
    <property type="match status" value="1"/>
</dbReference>